<dbReference type="SUPFAM" id="SSF54695">
    <property type="entry name" value="POZ domain"/>
    <property type="match status" value="1"/>
</dbReference>
<evidence type="ECO:0000256" key="8">
    <source>
        <dbReference type="ARBA" id="ARBA00023242"/>
    </source>
</evidence>
<keyword evidence="8" id="KW-0539">Nucleus</keyword>
<evidence type="ECO:0000256" key="1">
    <source>
        <dbReference type="ARBA" id="ARBA00004123"/>
    </source>
</evidence>
<proteinExistence type="predicted"/>
<dbReference type="GO" id="GO:0003006">
    <property type="term" value="P:developmental process involved in reproduction"/>
    <property type="evidence" value="ECO:0007669"/>
    <property type="project" value="UniProtKB-ARBA"/>
</dbReference>
<comment type="subcellular location">
    <subcellularLocation>
        <location evidence="1">Nucleus</location>
    </subcellularLocation>
</comment>
<protein>
    <recommendedName>
        <fullName evidence="15">BTB domain-containing protein</fullName>
    </recommendedName>
</protein>
<keyword evidence="5" id="KW-0862">Zinc</keyword>
<keyword evidence="3" id="KW-0677">Repeat</keyword>
<dbReference type="Gene3D" id="3.30.160.60">
    <property type="entry name" value="Classic Zinc Finger"/>
    <property type="match status" value="2"/>
</dbReference>
<dbReference type="InterPro" id="IPR000210">
    <property type="entry name" value="BTB/POZ_dom"/>
</dbReference>
<evidence type="ECO:0000256" key="4">
    <source>
        <dbReference type="ARBA" id="ARBA00022771"/>
    </source>
</evidence>
<feature type="region of interest" description="Disordered" evidence="10">
    <location>
        <begin position="129"/>
        <end position="166"/>
    </location>
</feature>
<evidence type="ECO:0000259" key="12">
    <source>
        <dbReference type="PROSITE" id="PS50157"/>
    </source>
</evidence>
<dbReference type="Proteomes" id="UP000494165">
    <property type="component" value="Unassembled WGS sequence"/>
</dbReference>
<dbReference type="AlphaFoldDB" id="A0A8S1C7E1"/>
<dbReference type="OrthoDB" id="6077919at2759"/>
<keyword evidence="7" id="KW-0804">Transcription</keyword>
<evidence type="ECO:0000256" key="2">
    <source>
        <dbReference type="ARBA" id="ARBA00022723"/>
    </source>
</evidence>
<dbReference type="GO" id="GO:0000785">
    <property type="term" value="C:chromatin"/>
    <property type="evidence" value="ECO:0007669"/>
    <property type="project" value="UniProtKB-ARBA"/>
</dbReference>
<organism evidence="13 14">
    <name type="scientific">Cloeon dipterum</name>
    <dbReference type="NCBI Taxonomy" id="197152"/>
    <lineage>
        <taxon>Eukaryota</taxon>
        <taxon>Metazoa</taxon>
        <taxon>Ecdysozoa</taxon>
        <taxon>Arthropoda</taxon>
        <taxon>Hexapoda</taxon>
        <taxon>Insecta</taxon>
        <taxon>Pterygota</taxon>
        <taxon>Palaeoptera</taxon>
        <taxon>Ephemeroptera</taxon>
        <taxon>Pisciforma</taxon>
        <taxon>Baetidae</taxon>
        <taxon>Cloeon</taxon>
    </lineage>
</organism>
<dbReference type="GO" id="GO:0003682">
    <property type="term" value="F:chromatin binding"/>
    <property type="evidence" value="ECO:0007669"/>
    <property type="project" value="UniProtKB-ARBA"/>
</dbReference>
<feature type="domain" description="C2H2-type" evidence="12">
    <location>
        <begin position="294"/>
        <end position="321"/>
    </location>
</feature>
<evidence type="ECO:0000256" key="7">
    <source>
        <dbReference type="ARBA" id="ARBA00023163"/>
    </source>
</evidence>
<comment type="caution">
    <text evidence="13">The sequence shown here is derived from an EMBL/GenBank/DDBJ whole genome shotgun (WGS) entry which is preliminary data.</text>
</comment>
<dbReference type="Pfam" id="PF00651">
    <property type="entry name" value="BTB"/>
    <property type="match status" value="1"/>
</dbReference>
<dbReference type="SMART" id="SM00225">
    <property type="entry name" value="BTB"/>
    <property type="match status" value="1"/>
</dbReference>
<keyword evidence="6" id="KW-0805">Transcription regulation</keyword>
<evidence type="ECO:0000256" key="3">
    <source>
        <dbReference type="ARBA" id="ARBA00022737"/>
    </source>
</evidence>
<dbReference type="GO" id="GO:0048666">
    <property type="term" value="P:neuron development"/>
    <property type="evidence" value="ECO:0007669"/>
    <property type="project" value="UniProtKB-ARBA"/>
</dbReference>
<dbReference type="InterPro" id="IPR013087">
    <property type="entry name" value="Znf_C2H2_type"/>
</dbReference>
<dbReference type="GO" id="GO:0005634">
    <property type="term" value="C:nucleus"/>
    <property type="evidence" value="ECO:0007669"/>
    <property type="project" value="UniProtKB-SubCell"/>
</dbReference>
<feature type="compositionally biased region" description="Pro residues" evidence="10">
    <location>
        <begin position="133"/>
        <end position="148"/>
    </location>
</feature>
<accession>A0A8S1C7E1</accession>
<gene>
    <name evidence="13" type="ORF">CLODIP_2_CD06634</name>
</gene>
<evidence type="ECO:0008006" key="15">
    <source>
        <dbReference type="Google" id="ProtNLM"/>
    </source>
</evidence>
<name>A0A8S1C7E1_9INSE</name>
<dbReference type="Gene3D" id="3.30.710.10">
    <property type="entry name" value="Potassium Channel Kv1.1, Chain A"/>
    <property type="match status" value="1"/>
</dbReference>
<dbReference type="GO" id="GO:0006357">
    <property type="term" value="P:regulation of transcription by RNA polymerase II"/>
    <property type="evidence" value="ECO:0007669"/>
    <property type="project" value="TreeGrafter"/>
</dbReference>
<dbReference type="PROSITE" id="PS50097">
    <property type="entry name" value="BTB"/>
    <property type="match status" value="1"/>
</dbReference>
<feature type="domain" description="C2H2-type" evidence="12">
    <location>
        <begin position="221"/>
        <end position="243"/>
    </location>
</feature>
<evidence type="ECO:0000256" key="5">
    <source>
        <dbReference type="ARBA" id="ARBA00022833"/>
    </source>
</evidence>
<dbReference type="GO" id="GO:0040029">
    <property type="term" value="P:epigenetic regulation of gene expression"/>
    <property type="evidence" value="ECO:0007669"/>
    <property type="project" value="UniProtKB-ARBA"/>
</dbReference>
<sequence>MSLAEQPVEEENFQLVWHNHQSNFHEVVGDLLTSEAFADVSLVSEGCMVRAHRLVLSACSPYLHGLLSALPAAPNVHPVLLLPPEVSLGTLRTLLAFMYHGVVHVPHAALVAVLHAGDILKVRGLCREDAPPRETPLPPQPTPSPMQPARPDSVPTPQNQEQTSCVKEEPFDWSLEQVVQHHLAEPDNPEKQTLPLSTCSAHYQKDKSKKENFDEEEPTPLECEQCHQVFPHAAQWVRHLKIHPPVAEPLRPAKPQAVHQKVMPKVTEKRLKFVGRKVRVGPLESATARARRPHSCYSCGKRFSSRASLCIHSRTHTGETPFRCDLCDKGFNVKSNLMRHLRTLHNRIMTPSPNYLEPAPTP</sequence>
<feature type="compositionally biased region" description="Polar residues" evidence="10">
    <location>
        <begin position="155"/>
        <end position="165"/>
    </location>
</feature>
<dbReference type="SUPFAM" id="SSF57667">
    <property type="entry name" value="beta-beta-alpha zinc fingers"/>
    <property type="match status" value="1"/>
</dbReference>
<dbReference type="InterPro" id="IPR051095">
    <property type="entry name" value="Dros_DevTransReg"/>
</dbReference>
<keyword evidence="2" id="KW-0479">Metal-binding</keyword>
<dbReference type="FunFam" id="3.30.160.60:FF:000012">
    <property type="entry name" value="RB-associated KRAB zinc finger protein-like"/>
    <property type="match status" value="1"/>
</dbReference>
<feature type="domain" description="BTB" evidence="11">
    <location>
        <begin position="38"/>
        <end position="107"/>
    </location>
</feature>
<dbReference type="InterPro" id="IPR036236">
    <property type="entry name" value="Znf_C2H2_sf"/>
</dbReference>
<dbReference type="PANTHER" id="PTHR23110">
    <property type="entry name" value="BTB DOMAIN TRANSCRIPTION FACTOR"/>
    <property type="match status" value="1"/>
</dbReference>
<keyword evidence="4 9" id="KW-0863">Zinc-finger</keyword>
<keyword evidence="14" id="KW-1185">Reference proteome</keyword>
<dbReference type="PROSITE" id="PS00028">
    <property type="entry name" value="ZINC_FINGER_C2H2_1"/>
    <property type="match status" value="3"/>
</dbReference>
<evidence type="ECO:0000256" key="10">
    <source>
        <dbReference type="SAM" id="MobiDB-lite"/>
    </source>
</evidence>
<dbReference type="PANTHER" id="PTHR23110:SF93">
    <property type="entry name" value="ZINC FINGER AND BTB DOMAIN-CONTAINING PROTEIN 14-LIKE PROTEIN"/>
    <property type="match status" value="1"/>
</dbReference>
<dbReference type="EMBL" id="CADEPI010000019">
    <property type="protein sequence ID" value="CAB3365102.1"/>
    <property type="molecule type" value="Genomic_DNA"/>
</dbReference>
<dbReference type="Pfam" id="PF00096">
    <property type="entry name" value="zf-C2H2"/>
    <property type="match status" value="3"/>
</dbReference>
<evidence type="ECO:0000313" key="13">
    <source>
        <dbReference type="EMBL" id="CAB3365102.1"/>
    </source>
</evidence>
<dbReference type="FunFam" id="3.30.160.60:FF:000690">
    <property type="entry name" value="Zinc finger protein 354C"/>
    <property type="match status" value="1"/>
</dbReference>
<reference evidence="13 14" key="1">
    <citation type="submission" date="2020-04" db="EMBL/GenBank/DDBJ databases">
        <authorList>
            <person name="Alioto T."/>
            <person name="Alioto T."/>
            <person name="Gomez Garrido J."/>
        </authorList>
    </citation>
    <scope>NUCLEOTIDE SEQUENCE [LARGE SCALE GENOMIC DNA]</scope>
</reference>
<evidence type="ECO:0000256" key="9">
    <source>
        <dbReference type="PROSITE-ProRule" id="PRU00042"/>
    </source>
</evidence>
<dbReference type="GO" id="GO:0008270">
    <property type="term" value="F:zinc ion binding"/>
    <property type="evidence" value="ECO:0007669"/>
    <property type="project" value="UniProtKB-KW"/>
</dbReference>
<evidence type="ECO:0000256" key="6">
    <source>
        <dbReference type="ARBA" id="ARBA00023015"/>
    </source>
</evidence>
<dbReference type="GO" id="GO:0048513">
    <property type="term" value="P:animal organ development"/>
    <property type="evidence" value="ECO:0007669"/>
    <property type="project" value="UniProtKB-ARBA"/>
</dbReference>
<feature type="domain" description="C2H2-type" evidence="12">
    <location>
        <begin position="322"/>
        <end position="350"/>
    </location>
</feature>
<dbReference type="PROSITE" id="PS50157">
    <property type="entry name" value="ZINC_FINGER_C2H2_2"/>
    <property type="match status" value="3"/>
</dbReference>
<evidence type="ECO:0000259" key="11">
    <source>
        <dbReference type="PROSITE" id="PS50097"/>
    </source>
</evidence>
<dbReference type="SMART" id="SM00355">
    <property type="entry name" value="ZnF_C2H2"/>
    <property type="match status" value="3"/>
</dbReference>
<dbReference type="InterPro" id="IPR011333">
    <property type="entry name" value="SKP1/BTB/POZ_sf"/>
</dbReference>
<evidence type="ECO:0000313" key="14">
    <source>
        <dbReference type="Proteomes" id="UP000494165"/>
    </source>
</evidence>